<keyword evidence="2" id="KW-1133">Transmembrane helix</keyword>
<dbReference type="VEuPathDB" id="FungiDB:CC1G_12025"/>
<reference evidence="3 4" key="1">
    <citation type="journal article" date="2010" name="Proc. Natl. Acad. Sci. U.S.A.">
        <title>Insights into evolution of multicellular fungi from the assembled chromosomes of the mushroom Coprinopsis cinerea (Coprinus cinereus).</title>
        <authorList>
            <person name="Stajich J.E."/>
            <person name="Wilke S.K."/>
            <person name="Ahren D."/>
            <person name="Au C.H."/>
            <person name="Birren B.W."/>
            <person name="Borodovsky M."/>
            <person name="Burns C."/>
            <person name="Canback B."/>
            <person name="Casselton L.A."/>
            <person name="Cheng C.K."/>
            <person name="Deng J."/>
            <person name="Dietrich F.S."/>
            <person name="Fargo D.C."/>
            <person name="Farman M.L."/>
            <person name="Gathman A.C."/>
            <person name="Goldberg J."/>
            <person name="Guigo R."/>
            <person name="Hoegger P.J."/>
            <person name="Hooker J.B."/>
            <person name="Huggins A."/>
            <person name="James T.Y."/>
            <person name="Kamada T."/>
            <person name="Kilaru S."/>
            <person name="Kodira C."/>
            <person name="Kues U."/>
            <person name="Kupfer D."/>
            <person name="Kwan H.S."/>
            <person name="Lomsadze A."/>
            <person name="Li W."/>
            <person name="Lilly W.W."/>
            <person name="Ma L.J."/>
            <person name="Mackey A.J."/>
            <person name="Manning G."/>
            <person name="Martin F."/>
            <person name="Muraguchi H."/>
            <person name="Natvig D.O."/>
            <person name="Palmerini H."/>
            <person name="Ramesh M.A."/>
            <person name="Rehmeyer C.J."/>
            <person name="Roe B.A."/>
            <person name="Shenoy N."/>
            <person name="Stanke M."/>
            <person name="Ter-Hovhannisyan V."/>
            <person name="Tunlid A."/>
            <person name="Velagapudi R."/>
            <person name="Vision T.J."/>
            <person name="Zeng Q."/>
            <person name="Zolan M.E."/>
            <person name="Pukkila P.J."/>
        </authorList>
    </citation>
    <scope>NUCLEOTIDE SEQUENCE [LARGE SCALE GENOMIC DNA]</scope>
    <source>
        <strain evidence="4">Okayama-7 / 130 / ATCC MYA-4618 / FGSC 9003</strain>
    </source>
</reference>
<evidence type="ECO:0000313" key="3">
    <source>
        <dbReference type="EMBL" id="EAU82237.2"/>
    </source>
</evidence>
<feature type="region of interest" description="Disordered" evidence="1">
    <location>
        <begin position="304"/>
        <end position="416"/>
    </location>
</feature>
<name>A8P8G4_COPC7</name>
<feature type="compositionally biased region" description="Polar residues" evidence="1">
    <location>
        <begin position="440"/>
        <end position="462"/>
    </location>
</feature>
<keyword evidence="4" id="KW-1185">Reference proteome</keyword>
<feature type="transmembrane region" description="Helical" evidence="2">
    <location>
        <begin position="60"/>
        <end position="79"/>
    </location>
</feature>
<comment type="caution">
    <text evidence="3">The sequence shown here is derived from an EMBL/GenBank/DDBJ whole genome shotgun (WGS) entry which is preliminary data.</text>
</comment>
<evidence type="ECO:0000256" key="2">
    <source>
        <dbReference type="SAM" id="Phobius"/>
    </source>
</evidence>
<keyword evidence="2" id="KW-0472">Membrane</keyword>
<keyword evidence="2" id="KW-0812">Transmembrane</keyword>
<feature type="transmembrane region" description="Helical" evidence="2">
    <location>
        <begin position="266"/>
        <end position="291"/>
    </location>
</feature>
<feature type="transmembrane region" description="Helical" evidence="2">
    <location>
        <begin position="225"/>
        <end position="246"/>
    </location>
</feature>
<feature type="transmembrane region" description="Helical" evidence="2">
    <location>
        <begin position="180"/>
        <end position="204"/>
    </location>
</feature>
<dbReference type="OrthoDB" id="3354175at2759"/>
<feature type="transmembrane region" description="Helical" evidence="2">
    <location>
        <begin position="140"/>
        <end position="160"/>
    </location>
</feature>
<accession>A8P8G4</accession>
<dbReference type="RefSeq" id="XP_001839562.2">
    <property type="nucleotide sequence ID" value="XM_001839510.2"/>
</dbReference>
<feature type="transmembrane region" description="Helical" evidence="2">
    <location>
        <begin position="28"/>
        <end position="48"/>
    </location>
</feature>
<evidence type="ECO:0000256" key="1">
    <source>
        <dbReference type="SAM" id="MobiDB-lite"/>
    </source>
</evidence>
<organism evidence="3 4">
    <name type="scientific">Coprinopsis cinerea (strain Okayama-7 / 130 / ATCC MYA-4618 / FGSC 9003)</name>
    <name type="common">Inky cap fungus</name>
    <name type="synonym">Hormographiella aspergillata</name>
    <dbReference type="NCBI Taxonomy" id="240176"/>
    <lineage>
        <taxon>Eukaryota</taxon>
        <taxon>Fungi</taxon>
        <taxon>Dikarya</taxon>
        <taxon>Basidiomycota</taxon>
        <taxon>Agaricomycotina</taxon>
        <taxon>Agaricomycetes</taxon>
        <taxon>Agaricomycetidae</taxon>
        <taxon>Agaricales</taxon>
        <taxon>Agaricineae</taxon>
        <taxon>Psathyrellaceae</taxon>
        <taxon>Coprinopsis</taxon>
    </lineage>
</organism>
<proteinExistence type="predicted"/>
<dbReference type="AlphaFoldDB" id="A8P8G4"/>
<feature type="region of interest" description="Disordered" evidence="1">
    <location>
        <begin position="429"/>
        <end position="462"/>
    </location>
</feature>
<dbReference type="EMBL" id="AACS02000011">
    <property type="protein sequence ID" value="EAU82237.2"/>
    <property type="molecule type" value="Genomic_DNA"/>
</dbReference>
<dbReference type="GeneID" id="6016189"/>
<dbReference type="HOGENOM" id="CLU_537480_0_0_1"/>
<protein>
    <submittedName>
        <fullName evidence="3">Uncharacterized protein</fullName>
    </submittedName>
</protein>
<dbReference type="InParanoid" id="A8P8G4"/>
<feature type="transmembrane region" description="Helical" evidence="2">
    <location>
        <begin position="109"/>
        <end position="128"/>
    </location>
</feature>
<dbReference type="KEGG" id="cci:CC1G_12025"/>
<dbReference type="Proteomes" id="UP000001861">
    <property type="component" value="Unassembled WGS sequence"/>
</dbReference>
<sequence length="507" mass="54978">MADSKVIEKLEEYTVALAAMTFVGDFTALLQLGIQLVMCTLGLSAFLVTPIERRKGRLPYVVLSFIIFALSATSPFLHAPSTFSSLYHSHPGASYARSLVQEGNQTFTFASQSLVNLYIAVGDGILLYRCYILWKDRPAVMIVPILAHLGFIGLTITAFTRHLQGVTLSSKRELILSQQTAITSIALSTSLNVITTSLIAYQIIVQQRALSKALPGRNIGIYTRAARVVVESALPLTLSGLGFVIVRTMDWFSGPTSGELPDLNVHALLASYIFGGLYTSFGALAPQMIIFRVTVARSHLQQEDLDSSINPDSEPLGDLEFDHGPGEDSESLGQDSHSTDLEGFVPAQGLDGEVQRDADSGDGVSTTLRNRARALDPPSRVSQEESAPDGHSGLASKPTVRVLSRRTASTDPLRTSKYMKKDILSPLDLTDNGITPGPRTPTTLHPYQPRYQPSYTKSSYTKPNHANRVSFARDEYLITASKFYDCSTAASHGPADVSDETTLATSS</sequence>
<evidence type="ECO:0000313" key="4">
    <source>
        <dbReference type="Proteomes" id="UP000001861"/>
    </source>
</evidence>
<gene>
    <name evidence="3" type="ORF">CC1G_12025</name>
</gene>